<keyword evidence="4" id="KW-1185">Reference proteome</keyword>
<feature type="transmembrane region" description="Helical" evidence="2">
    <location>
        <begin position="73"/>
        <end position="92"/>
    </location>
</feature>
<comment type="caution">
    <text evidence="3">The sequence shown here is derived from an EMBL/GenBank/DDBJ whole genome shotgun (WGS) entry which is preliminary data.</text>
</comment>
<name>A0AB34JG30_PRYPA</name>
<evidence type="ECO:0000256" key="1">
    <source>
        <dbReference type="SAM" id="MobiDB-lite"/>
    </source>
</evidence>
<dbReference type="Proteomes" id="UP001515480">
    <property type="component" value="Unassembled WGS sequence"/>
</dbReference>
<evidence type="ECO:0000313" key="3">
    <source>
        <dbReference type="EMBL" id="KAL1520504.1"/>
    </source>
</evidence>
<feature type="compositionally biased region" description="Low complexity" evidence="1">
    <location>
        <begin position="22"/>
        <end position="40"/>
    </location>
</feature>
<dbReference type="AlphaFoldDB" id="A0AB34JG30"/>
<dbReference type="EMBL" id="JBGBPQ010000008">
    <property type="protein sequence ID" value="KAL1520504.1"/>
    <property type="molecule type" value="Genomic_DNA"/>
</dbReference>
<feature type="region of interest" description="Disordered" evidence="1">
    <location>
        <begin position="121"/>
        <end position="143"/>
    </location>
</feature>
<evidence type="ECO:0000256" key="2">
    <source>
        <dbReference type="SAM" id="Phobius"/>
    </source>
</evidence>
<feature type="compositionally biased region" description="Polar residues" evidence="1">
    <location>
        <begin position="1"/>
        <end position="20"/>
    </location>
</feature>
<organism evidence="3 4">
    <name type="scientific">Prymnesium parvum</name>
    <name type="common">Toxic golden alga</name>
    <dbReference type="NCBI Taxonomy" id="97485"/>
    <lineage>
        <taxon>Eukaryota</taxon>
        <taxon>Haptista</taxon>
        <taxon>Haptophyta</taxon>
        <taxon>Prymnesiophyceae</taxon>
        <taxon>Prymnesiales</taxon>
        <taxon>Prymnesiaceae</taxon>
        <taxon>Prymnesium</taxon>
    </lineage>
</organism>
<feature type="compositionally biased region" description="Polar residues" evidence="1">
    <location>
        <begin position="131"/>
        <end position="143"/>
    </location>
</feature>
<keyword evidence="2" id="KW-0812">Transmembrane</keyword>
<gene>
    <name evidence="3" type="ORF">AB1Y20_022083</name>
</gene>
<accession>A0AB34JG30</accession>
<sequence length="143" mass="14904">MAAGRTNSAAPASVGSTVTSHAAGSPSAAPRTSASAAAATRPPPLPPGVPTVTRLFLLSNPELMFDPKKRASWAVVGGVVAFFSVYIAWAFYTDPPSNHTAARQPNPLVDVRKVLPDGRRLMSDGSIQPAVANSINEQRAQSR</sequence>
<feature type="region of interest" description="Disordered" evidence="1">
    <location>
        <begin position="1"/>
        <end position="51"/>
    </location>
</feature>
<evidence type="ECO:0000313" key="4">
    <source>
        <dbReference type="Proteomes" id="UP001515480"/>
    </source>
</evidence>
<keyword evidence="2" id="KW-1133">Transmembrane helix</keyword>
<protein>
    <submittedName>
        <fullName evidence="3">Uncharacterized protein</fullName>
    </submittedName>
</protein>
<reference evidence="3 4" key="1">
    <citation type="journal article" date="2024" name="Science">
        <title>Giant polyketide synthase enzymes in the biosynthesis of giant marine polyether toxins.</title>
        <authorList>
            <person name="Fallon T.R."/>
            <person name="Shende V.V."/>
            <person name="Wierzbicki I.H."/>
            <person name="Pendleton A.L."/>
            <person name="Watervoot N.F."/>
            <person name="Auber R.P."/>
            <person name="Gonzalez D.J."/>
            <person name="Wisecaver J.H."/>
            <person name="Moore B.S."/>
        </authorList>
    </citation>
    <scope>NUCLEOTIDE SEQUENCE [LARGE SCALE GENOMIC DNA]</scope>
    <source>
        <strain evidence="3 4">12B1</strain>
    </source>
</reference>
<proteinExistence type="predicted"/>
<keyword evidence="2" id="KW-0472">Membrane</keyword>